<dbReference type="Proteomes" id="UP000000345">
    <property type="component" value="Chromosome"/>
</dbReference>
<keyword evidence="3" id="KW-1185">Reference proteome</keyword>
<accession>D9PW78</accession>
<dbReference type="AlphaFoldDB" id="D9PW78"/>
<dbReference type="GeneID" id="9704589"/>
<keyword evidence="1" id="KW-1133">Transmembrane helix</keyword>
<reference evidence="2 3" key="2">
    <citation type="journal article" date="2010" name="J. Bacteriol.">
        <title>Complete genome sequence of Methanothermobacter marburgensis, a methanoarchaeon model organism.</title>
        <authorList>
            <person name="Liesegang H."/>
            <person name="Kaster A.K."/>
            <person name="Wiezer A."/>
            <person name="Goenrich M."/>
            <person name="Wollherr A."/>
            <person name="Seedorf H."/>
            <person name="Gottschalk G."/>
            <person name="Thauer R.K."/>
        </authorList>
    </citation>
    <scope>NUCLEOTIDE SEQUENCE [LARGE SCALE GENOMIC DNA]</scope>
    <source>
        <strain evidence="3">ATCC BAA-927 / DSM 2133 / JCM 14651 / NBRC 100331 / OCM 82 / Marburg</strain>
    </source>
</reference>
<dbReference type="HOGENOM" id="CLU_2177918_0_0_2"/>
<sequence length="108" mass="12457">MVPGWLIMIPPILTLYFAARILFNNLRYSEAALGMLFSNINETTFLLRVFAVSMIFFSATRVMDLIDLFHPIPWNDEIIASIIWLVDIVLVYVFYRVAATTAPKEKKI</sequence>
<evidence type="ECO:0000313" key="2">
    <source>
        <dbReference type="EMBL" id="ADL58476.1"/>
    </source>
</evidence>
<feature type="transmembrane region" description="Helical" evidence="1">
    <location>
        <begin position="45"/>
        <end position="66"/>
    </location>
</feature>
<dbReference type="PaxDb" id="79929-MTBMA_c08810"/>
<evidence type="ECO:0000313" key="3">
    <source>
        <dbReference type="Proteomes" id="UP000000345"/>
    </source>
</evidence>
<dbReference type="STRING" id="79929.MTBMA_c08810"/>
<name>D9PW78_METTM</name>
<feature type="transmembrane region" description="Helical" evidence="1">
    <location>
        <begin position="78"/>
        <end position="98"/>
    </location>
</feature>
<evidence type="ECO:0000256" key="1">
    <source>
        <dbReference type="SAM" id="Phobius"/>
    </source>
</evidence>
<organism evidence="2 3">
    <name type="scientific">Methanothermobacter marburgensis (strain ATCC BAA-927 / DSM 2133 / JCM 14651 / NBRC 100331 / OCM 82 / Marburg)</name>
    <name type="common">Methanobacterium thermoautotrophicum</name>
    <dbReference type="NCBI Taxonomy" id="79929"/>
    <lineage>
        <taxon>Archaea</taxon>
        <taxon>Methanobacteriati</taxon>
        <taxon>Methanobacteriota</taxon>
        <taxon>Methanomada group</taxon>
        <taxon>Methanobacteria</taxon>
        <taxon>Methanobacteriales</taxon>
        <taxon>Methanobacteriaceae</taxon>
        <taxon>Methanothermobacter</taxon>
    </lineage>
</organism>
<feature type="transmembrane region" description="Helical" evidence="1">
    <location>
        <begin position="6"/>
        <end position="24"/>
    </location>
</feature>
<protein>
    <submittedName>
        <fullName evidence="2">Uncharacterized protein</fullName>
    </submittedName>
</protein>
<dbReference type="KEGG" id="mmg:MTBMA_c08810"/>
<dbReference type="EMBL" id="CP001710">
    <property type="protein sequence ID" value="ADL58476.1"/>
    <property type="molecule type" value="Genomic_DNA"/>
</dbReference>
<keyword evidence="1" id="KW-0812">Transmembrane</keyword>
<dbReference type="GeneID" id="77399657"/>
<gene>
    <name evidence="2" type="ordered locus">MTBMA_c08810</name>
</gene>
<reference key="1">
    <citation type="submission" date="2009-08" db="EMBL/GenBank/DDBJ databases">
        <title>The genome sequence of Methanothermobacter marburgensis.</title>
        <authorList>
            <person name="Kaster A."/>
            <person name="Seedorf H."/>
            <person name="Goenrich M."/>
            <person name="Wiezer A."/>
            <person name="Liesegang H."/>
            <person name="Thauer R."/>
            <person name="Gottschalk G."/>
        </authorList>
    </citation>
    <scope>NUCLEOTIDE SEQUENCE</scope>
    <source>
        <strain>Marburg</strain>
    </source>
</reference>
<dbReference type="RefSeq" id="WP_013295700.1">
    <property type="nucleotide sequence ID" value="NC_014408.1"/>
</dbReference>
<keyword evidence="1" id="KW-0472">Membrane</keyword>
<proteinExistence type="predicted"/>